<evidence type="ECO:0000313" key="2">
    <source>
        <dbReference type="EMBL" id="GAA0713803.1"/>
    </source>
</evidence>
<sequence length="294" mass="31625">MLRVAALASALFILTPGVVAPVLAAEPPRKIYAQELVDQIVAAHPEIAVVAMHVKPPKASDNVIIASNIGRIGKKADADDQRVIDTGMPNLSVNKAGDRYEVELVMKDASHRPIGAIGIVFPYKAGDDRNALQKKAEKIRDDLARRISHVANLMENYLFDASVPTHTFAQHLVDTALDANGDIIIIAMHVATKSNASYPIIASNIGRIGKKADEDDMDVIKTGKPKLEINETGDRFESEGVLHDAGGKVIGAVGVVFPYKKGDDQEALHKKADEVRDAMARQIATVDALLQPAP</sequence>
<comment type="caution">
    <text evidence="2">The sequence shown here is derived from an EMBL/GenBank/DDBJ whole genome shotgun (WGS) entry which is preliminary data.</text>
</comment>
<keyword evidence="1" id="KW-0732">Signal</keyword>
<feature type="signal peptide" evidence="1">
    <location>
        <begin position="1"/>
        <end position="20"/>
    </location>
</feature>
<accession>A0ABN1IHK5</accession>
<gene>
    <name evidence="2" type="ORF">GCM10009105_17570</name>
</gene>
<dbReference type="Proteomes" id="UP001501523">
    <property type="component" value="Unassembled WGS sequence"/>
</dbReference>
<dbReference type="EMBL" id="BAAAEU010000007">
    <property type="protein sequence ID" value="GAA0713803.1"/>
    <property type="molecule type" value="Genomic_DNA"/>
</dbReference>
<reference evidence="2 3" key="1">
    <citation type="journal article" date="2019" name="Int. J. Syst. Evol. Microbiol.">
        <title>The Global Catalogue of Microorganisms (GCM) 10K type strain sequencing project: providing services to taxonomists for standard genome sequencing and annotation.</title>
        <authorList>
            <consortium name="The Broad Institute Genomics Platform"/>
            <consortium name="The Broad Institute Genome Sequencing Center for Infectious Disease"/>
            <person name="Wu L."/>
            <person name="Ma J."/>
        </authorList>
    </citation>
    <scope>NUCLEOTIDE SEQUENCE [LARGE SCALE GENOMIC DNA]</scope>
    <source>
        <strain evidence="2 3">JCM 15421</strain>
    </source>
</reference>
<feature type="chain" id="PRO_5046768522" evidence="1">
    <location>
        <begin position="21"/>
        <end position="294"/>
    </location>
</feature>
<evidence type="ECO:0000256" key="1">
    <source>
        <dbReference type="SAM" id="SignalP"/>
    </source>
</evidence>
<keyword evidence="3" id="KW-1185">Reference proteome</keyword>
<evidence type="ECO:0000313" key="3">
    <source>
        <dbReference type="Proteomes" id="UP001501523"/>
    </source>
</evidence>
<proteinExistence type="predicted"/>
<protein>
    <submittedName>
        <fullName evidence="2">Uncharacterized protein</fullName>
    </submittedName>
</protein>
<name>A0ABN1IHK5_9GAMM</name>
<organism evidence="2 3">
    <name type="scientific">Dokdonella soli</name>
    <dbReference type="NCBI Taxonomy" id="529810"/>
    <lineage>
        <taxon>Bacteria</taxon>
        <taxon>Pseudomonadati</taxon>
        <taxon>Pseudomonadota</taxon>
        <taxon>Gammaproteobacteria</taxon>
        <taxon>Lysobacterales</taxon>
        <taxon>Rhodanobacteraceae</taxon>
        <taxon>Dokdonella</taxon>
    </lineage>
</organism>